<gene>
    <name evidence="2" type="ORF">EFK50_14565</name>
</gene>
<sequence length="261" mass="27790">MKLAILGVVATAIGVALSVPGLIGIGAFWVLLGPLMRQHAQRLKGIQAAAPEGKPKVDSKTFTQGTLLWLALGIPSLVVGLMKIGIDAEHENWRWLPLGIGIFALVIGVVGSVLYFAGSAALASGERRAAANKFPATLWISRVRETGSYINNRPRLEFVFRVEPDAGTGVEPYAVTKKATVPHTAMGSLKVGDGFRAKVAGPDDPTSMDITWDEPVSAAGADGGEAEDVSVRLDRLDQLHRDGKVSDTEYQEQRGRILGTL</sequence>
<feature type="transmembrane region" description="Helical" evidence="1">
    <location>
        <begin position="6"/>
        <end position="32"/>
    </location>
</feature>
<feature type="transmembrane region" description="Helical" evidence="1">
    <location>
        <begin position="98"/>
        <end position="118"/>
    </location>
</feature>
<dbReference type="AlphaFoldDB" id="A0A3N0CHK9"/>
<evidence type="ECO:0000313" key="2">
    <source>
        <dbReference type="EMBL" id="RNL62944.1"/>
    </source>
</evidence>
<dbReference type="OrthoDB" id="3823543at2"/>
<keyword evidence="1" id="KW-0472">Membrane</keyword>
<keyword evidence="1" id="KW-0812">Transmembrane</keyword>
<proteinExistence type="predicted"/>
<dbReference type="EMBL" id="RJSE01000007">
    <property type="protein sequence ID" value="RNL62944.1"/>
    <property type="molecule type" value="Genomic_DNA"/>
</dbReference>
<evidence type="ECO:0008006" key="4">
    <source>
        <dbReference type="Google" id="ProtNLM"/>
    </source>
</evidence>
<name>A0A3N0CHK9_9ACTN</name>
<evidence type="ECO:0000313" key="3">
    <source>
        <dbReference type="Proteomes" id="UP000267128"/>
    </source>
</evidence>
<keyword evidence="3" id="KW-1185">Reference proteome</keyword>
<protein>
    <recommendedName>
        <fullName evidence="4">SHOCT domain-containing protein</fullName>
    </recommendedName>
</protein>
<keyword evidence="1" id="KW-1133">Transmembrane helix</keyword>
<organism evidence="2 3">
    <name type="scientific">Nocardioides marmoriginsengisoli</name>
    <dbReference type="NCBI Taxonomy" id="661483"/>
    <lineage>
        <taxon>Bacteria</taxon>
        <taxon>Bacillati</taxon>
        <taxon>Actinomycetota</taxon>
        <taxon>Actinomycetes</taxon>
        <taxon>Propionibacteriales</taxon>
        <taxon>Nocardioidaceae</taxon>
        <taxon>Nocardioides</taxon>
    </lineage>
</organism>
<dbReference type="RefSeq" id="WP_123228236.1">
    <property type="nucleotide sequence ID" value="NZ_RJSE01000007.1"/>
</dbReference>
<evidence type="ECO:0000256" key="1">
    <source>
        <dbReference type="SAM" id="Phobius"/>
    </source>
</evidence>
<comment type="caution">
    <text evidence="2">The sequence shown here is derived from an EMBL/GenBank/DDBJ whole genome shotgun (WGS) entry which is preliminary data.</text>
</comment>
<feature type="transmembrane region" description="Helical" evidence="1">
    <location>
        <begin position="66"/>
        <end position="86"/>
    </location>
</feature>
<dbReference type="Proteomes" id="UP000267128">
    <property type="component" value="Unassembled WGS sequence"/>
</dbReference>
<accession>A0A3N0CHK9</accession>
<reference evidence="2 3" key="1">
    <citation type="submission" date="2018-11" db="EMBL/GenBank/DDBJ databases">
        <authorList>
            <person name="Li F."/>
        </authorList>
    </citation>
    <scope>NUCLEOTIDE SEQUENCE [LARGE SCALE GENOMIC DNA]</scope>
    <source>
        <strain evidence="2 3">Gsoil 097</strain>
    </source>
</reference>